<dbReference type="InterPro" id="IPR003597">
    <property type="entry name" value="Ig_C1-set"/>
</dbReference>
<keyword evidence="5" id="KW-0325">Glycoprotein</keyword>
<feature type="domain" description="Ig-like" evidence="7">
    <location>
        <begin position="8"/>
        <end position="95"/>
    </location>
</feature>
<keyword evidence="2" id="KW-0732">Signal</keyword>
<feature type="non-terminal residue" evidence="8">
    <location>
        <position position="1"/>
    </location>
</feature>
<dbReference type="PANTHER" id="PTHR16675">
    <property type="entry name" value="MHC CLASS I-RELATED"/>
    <property type="match status" value="1"/>
</dbReference>
<reference evidence="8" key="1">
    <citation type="submission" date="2017-08" db="EMBL/GenBank/DDBJ databases">
        <title>Assembly of the North American Bullfrog Genome.</title>
        <authorList>
            <person name="Warren R.L."/>
            <person name="Vandervalk B.P."/>
            <person name="Kucuk E."/>
            <person name="Birol I."/>
            <person name="Helbing C."/>
            <person name="Pandoh P."/>
            <person name="Behsaz B."/>
            <person name="Mohamadi H."/>
            <person name="Chu J."/>
            <person name="Jackman S."/>
            <person name="Hammond S.A."/>
            <person name="Veldhoen N."/>
            <person name="Kirk H."/>
            <person name="Zhao Y."/>
            <person name="Coope R."/>
            <person name="Pleasance S."/>
            <person name="Moore R."/>
            <person name="Holt R."/>
        </authorList>
    </citation>
    <scope>NUCLEOTIDE SEQUENCE</scope>
    <source>
        <strain evidence="8">Bruno</strain>
        <tissue evidence="8">Liver</tissue>
    </source>
</reference>
<dbReference type="InterPro" id="IPR003006">
    <property type="entry name" value="Ig/MHC_CS"/>
</dbReference>
<dbReference type="AlphaFoldDB" id="A0A2G9RHF0"/>
<accession>A0A2G9RHF0</accession>
<keyword evidence="4" id="KW-1015">Disulfide bond</keyword>
<dbReference type="InterPro" id="IPR050208">
    <property type="entry name" value="MHC_class-I_related"/>
</dbReference>
<gene>
    <name evidence="8" type="ORF">AB205_0088690</name>
</gene>
<evidence type="ECO:0000256" key="2">
    <source>
        <dbReference type="ARBA" id="ARBA00022729"/>
    </source>
</evidence>
<keyword evidence="6" id="KW-0812">Transmembrane</keyword>
<evidence type="ECO:0000313" key="8">
    <source>
        <dbReference type="EMBL" id="PIO26671.1"/>
    </source>
</evidence>
<dbReference type="PROSITE" id="PS50835">
    <property type="entry name" value="IG_LIKE"/>
    <property type="match status" value="1"/>
</dbReference>
<dbReference type="Gene3D" id="2.60.40.10">
    <property type="entry name" value="Immunoglobulins"/>
    <property type="match status" value="1"/>
</dbReference>
<dbReference type="OrthoDB" id="10043043at2759"/>
<evidence type="ECO:0000259" key="7">
    <source>
        <dbReference type="PROSITE" id="PS50835"/>
    </source>
</evidence>
<feature type="transmembrane region" description="Helical" evidence="6">
    <location>
        <begin position="108"/>
        <end position="133"/>
    </location>
</feature>
<dbReference type="SMART" id="SM00407">
    <property type="entry name" value="IGc1"/>
    <property type="match status" value="1"/>
</dbReference>
<proteinExistence type="predicted"/>
<evidence type="ECO:0000256" key="5">
    <source>
        <dbReference type="ARBA" id="ARBA00023180"/>
    </source>
</evidence>
<dbReference type="GO" id="GO:0006955">
    <property type="term" value="P:immune response"/>
    <property type="evidence" value="ECO:0007669"/>
    <property type="project" value="TreeGrafter"/>
</dbReference>
<organism evidence="8">
    <name type="scientific">Aquarana catesbeiana</name>
    <name type="common">American bullfrog</name>
    <name type="synonym">Rana catesbeiana</name>
    <dbReference type="NCBI Taxonomy" id="8400"/>
    <lineage>
        <taxon>Eukaryota</taxon>
        <taxon>Metazoa</taxon>
        <taxon>Chordata</taxon>
        <taxon>Craniata</taxon>
        <taxon>Vertebrata</taxon>
        <taxon>Euteleostomi</taxon>
        <taxon>Amphibia</taxon>
        <taxon>Batrachia</taxon>
        <taxon>Anura</taxon>
        <taxon>Neobatrachia</taxon>
        <taxon>Ranoidea</taxon>
        <taxon>Ranidae</taxon>
        <taxon>Aquarana</taxon>
    </lineage>
</organism>
<dbReference type="Pfam" id="PF07654">
    <property type="entry name" value="C1-set"/>
    <property type="match status" value="1"/>
</dbReference>
<dbReference type="EMBL" id="KV941526">
    <property type="protein sequence ID" value="PIO26671.1"/>
    <property type="molecule type" value="Genomic_DNA"/>
</dbReference>
<dbReference type="InterPro" id="IPR036179">
    <property type="entry name" value="Ig-like_dom_sf"/>
</dbReference>
<evidence type="ECO:0000256" key="4">
    <source>
        <dbReference type="ARBA" id="ARBA00023157"/>
    </source>
</evidence>
<dbReference type="GO" id="GO:0005615">
    <property type="term" value="C:extracellular space"/>
    <property type="evidence" value="ECO:0007669"/>
    <property type="project" value="TreeGrafter"/>
</dbReference>
<dbReference type="PROSITE" id="PS00290">
    <property type="entry name" value="IG_MHC"/>
    <property type="match status" value="1"/>
</dbReference>
<dbReference type="InterPro" id="IPR013783">
    <property type="entry name" value="Ig-like_fold"/>
</dbReference>
<evidence type="ECO:0000256" key="3">
    <source>
        <dbReference type="ARBA" id="ARBA00023136"/>
    </source>
</evidence>
<protein>
    <recommendedName>
        <fullName evidence="7">Ig-like domain-containing protein</fullName>
    </recommendedName>
</protein>
<name>A0A2G9RHF0_AQUCT</name>
<comment type="subcellular location">
    <subcellularLocation>
        <location evidence="1">Membrane</location>
    </subcellularLocation>
</comment>
<evidence type="ECO:0000256" key="6">
    <source>
        <dbReference type="SAM" id="Phobius"/>
    </source>
</evidence>
<dbReference type="GO" id="GO:0009897">
    <property type="term" value="C:external side of plasma membrane"/>
    <property type="evidence" value="ECO:0007669"/>
    <property type="project" value="TreeGrafter"/>
</dbReference>
<evidence type="ECO:0000256" key="1">
    <source>
        <dbReference type="ARBA" id="ARBA00004370"/>
    </source>
</evidence>
<dbReference type="InterPro" id="IPR007110">
    <property type="entry name" value="Ig-like_dom"/>
</dbReference>
<dbReference type="FunFam" id="2.60.40.10:FF:000204">
    <property type="entry name" value="Major histocompatibility complex, class I-related protein"/>
    <property type="match status" value="1"/>
</dbReference>
<keyword evidence="3 6" id="KW-0472">Membrane</keyword>
<sequence>FLSLLVRPEVKVWSRHLSDGVTRLQCLVYGFHPRPVDVKWVRNGTDHVPSDEITPILPHPDGTYQIKVSVEVPTREGDTYSCNVDHSSLEGETLSVIWDSSAKSKNNISVIIGICVAFAVKVIISVAIGVMACRNRH</sequence>
<dbReference type="SUPFAM" id="SSF48726">
    <property type="entry name" value="Immunoglobulin"/>
    <property type="match status" value="1"/>
</dbReference>
<keyword evidence="6" id="KW-1133">Transmembrane helix</keyword>
<dbReference type="PANTHER" id="PTHR16675:SF235">
    <property type="entry name" value="SHKT DOMAIN-CONTAINING PROTEIN"/>
    <property type="match status" value="1"/>
</dbReference>